<dbReference type="CDD" id="cd00261">
    <property type="entry name" value="AAI_SS"/>
    <property type="match status" value="1"/>
</dbReference>
<evidence type="ECO:0000259" key="3">
    <source>
        <dbReference type="SMART" id="SM00499"/>
    </source>
</evidence>
<dbReference type="PANTHER" id="PTHR35496:SF18">
    <property type="entry name" value="BIFUNCTIONAL INHIBITOR_PLANT LIPID TRANSFER PROTEIN_SEED STORAGE HELICAL DOMAIN-CONTAINING PROTEIN"/>
    <property type="match status" value="1"/>
</dbReference>
<gene>
    <name evidence="4" type="ORF">RCOM_1547790</name>
</gene>
<sequence length="178" mass="20364">MQKLYHTINNLHHLHSNTHRSNSYLFLSTARSQASSTMAKFAILLASFIALLFLVDASIYRTTVIVDEEDANPSYQSCREQVVMRQYLSPCQEYIRQQVAGLGLSHGYNPRLRDCCERIQSMQTQCRCEGLRMAIDQQKSKGQILGQDSRQAYNIAQDLPYTCGVSPQKCRFGTRWGF</sequence>
<evidence type="ECO:0000256" key="2">
    <source>
        <dbReference type="SAM" id="Phobius"/>
    </source>
</evidence>
<dbReference type="PANTHER" id="PTHR35496">
    <property type="entry name" value="2S SEED STORAGE PROTEIN 1-RELATED"/>
    <property type="match status" value="1"/>
</dbReference>
<protein>
    <submittedName>
        <fullName evidence="4">2S sulfur-rich seed storage protein large subunit, putative</fullName>
    </submittedName>
</protein>
<keyword evidence="2" id="KW-0472">Membrane</keyword>
<accession>B9RPN9</accession>
<keyword evidence="2" id="KW-0812">Transmembrane</keyword>
<evidence type="ECO:0000256" key="1">
    <source>
        <dbReference type="ARBA" id="ARBA00008262"/>
    </source>
</evidence>
<name>B9RPN9_RICCO</name>
<keyword evidence="5" id="KW-1185">Reference proteome</keyword>
<feature type="domain" description="Bifunctional inhibitor/plant lipid transfer protein/seed storage helical" evidence="3">
    <location>
        <begin position="78"/>
        <end position="170"/>
    </location>
</feature>
<evidence type="ECO:0000313" key="5">
    <source>
        <dbReference type="Proteomes" id="UP000008311"/>
    </source>
</evidence>
<dbReference type="InParanoid" id="B9RPN9"/>
<feature type="transmembrane region" description="Helical" evidence="2">
    <location>
        <begin position="41"/>
        <end position="60"/>
    </location>
</feature>
<reference evidence="5" key="1">
    <citation type="journal article" date="2010" name="Nat. Biotechnol.">
        <title>Draft genome sequence of the oilseed species Ricinus communis.</title>
        <authorList>
            <person name="Chan A.P."/>
            <person name="Crabtree J."/>
            <person name="Zhao Q."/>
            <person name="Lorenzi H."/>
            <person name="Orvis J."/>
            <person name="Puiu D."/>
            <person name="Melake-Berhan A."/>
            <person name="Jones K.M."/>
            <person name="Redman J."/>
            <person name="Chen G."/>
            <person name="Cahoon E.B."/>
            <person name="Gedil M."/>
            <person name="Stanke M."/>
            <person name="Haas B.J."/>
            <person name="Wortman J.R."/>
            <person name="Fraser-Liggett C.M."/>
            <person name="Ravel J."/>
            <person name="Rabinowicz P.D."/>
        </authorList>
    </citation>
    <scope>NUCLEOTIDE SEQUENCE [LARGE SCALE GENOMIC DNA]</scope>
    <source>
        <strain evidence="5">cv. Hale</strain>
    </source>
</reference>
<dbReference type="FunCoup" id="B9RPN9">
    <property type="interactions" value="60"/>
</dbReference>
<dbReference type="SUPFAM" id="SSF47699">
    <property type="entry name" value="Bifunctional inhibitor/lipid-transfer protein/seed storage 2S albumin"/>
    <property type="match status" value="1"/>
</dbReference>
<dbReference type="InterPro" id="IPR000617">
    <property type="entry name" value="Napin/2SS/CON"/>
</dbReference>
<evidence type="ECO:0000313" key="4">
    <source>
        <dbReference type="EMBL" id="EEF46655.1"/>
    </source>
</evidence>
<dbReference type="InterPro" id="IPR016140">
    <property type="entry name" value="Bifunc_inhib/LTP/seed_store"/>
</dbReference>
<dbReference type="AlphaFoldDB" id="B9RPN9"/>
<dbReference type="SMART" id="SM00499">
    <property type="entry name" value="AAI"/>
    <property type="match status" value="1"/>
</dbReference>
<dbReference type="Proteomes" id="UP000008311">
    <property type="component" value="Unassembled WGS sequence"/>
</dbReference>
<dbReference type="EMBL" id="EQ973796">
    <property type="protein sequence ID" value="EEF46655.1"/>
    <property type="molecule type" value="Genomic_DNA"/>
</dbReference>
<dbReference type="InterPro" id="IPR036312">
    <property type="entry name" value="Bifun_inhib/LTP/seed_sf"/>
</dbReference>
<organism evidence="4 5">
    <name type="scientific">Ricinus communis</name>
    <name type="common">Castor bean</name>
    <dbReference type="NCBI Taxonomy" id="3988"/>
    <lineage>
        <taxon>Eukaryota</taxon>
        <taxon>Viridiplantae</taxon>
        <taxon>Streptophyta</taxon>
        <taxon>Embryophyta</taxon>
        <taxon>Tracheophyta</taxon>
        <taxon>Spermatophyta</taxon>
        <taxon>Magnoliopsida</taxon>
        <taxon>eudicotyledons</taxon>
        <taxon>Gunneridae</taxon>
        <taxon>Pentapetalae</taxon>
        <taxon>rosids</taxon>
        <taxon>fabids</taxon>
        <taxon>Malpighiales</taxon>
        <taxon>Euphorbiaceae</taxon>
        <taxon>Acalyphoideae</taxon>
        <taxon>Acalypheae</taxon>
        <taxon>Ricinus</taxon>
    </lineage>
</organism>
<dbReference type="Gene3D" id="1.10.110.10">
    <property type="entry name" value="Plant lipid-transfer and hydrophobic proteins"/>
    <property type="match status" value="1"/>
</dbReference>
<dbReference type="eggNOG" id="ENOG502S7EV">
    <property type="taxonomic scope" value="Eukaryota"/>
</dbReference>
<comment type="similarity">
    <text evidence="1">Belongs to the 2S seed storage albumins family.</text>
</comment>
<proteinExistence type="inferred from homology"/>
<dbReference type="GO" id="GO:0045735">
    <property type="term" value="F:nutrient reservoir activity"/>
    <property type="evidence" value="ECO:0007669"/>
    <property type="project" value="InterPro"/>
</dbReference>
<keyword evidence="2" id="KW-1133">Transmembrane helix</keyword>
<dbReference type="Pfam" id="PF00234">
    <property type="entry name" value="Tryp_alpha_amyl"/>
    <property type="match status" value="1"/>
</dbReference>